<dbReference type="InterPro" id="IPR036388">
    <property type="entry name" value="WH-like_DNA-bd_sf"/>
</dbReference>
<feature type="binding site" evidence="7">
    <location>
        <position position="131"/>
    </location>
    <ligand>
        <name>Zn(2+)</name>
        <dbReference type="ChEBI" id="CHEBI:29105"/>
    </ligand>
</feature>
<dbReference type="EMBL" id="WVIE01000042">
    <property type="protein sequence ID" value="NDJ19841.1"/>
    <property type="molecule type" value="Genomic_DNA"/>
</dbReference>
<feature type="binding site" evidence="7">
    <location>
        <position position="91"/>
    </location>
    <ligand>
        <name>Zn(2+)</name>
        <dbReference type="ChEBI" id="CHEBI:29105"/>
    </ligand>
</feature>
<dbReference type="GO" id="GO:0000976">
    <property type="term" value="F:transcription cis-regulatory region binding"/>
    <property type="evidence" value="ECO:0007669"/>
    <property type="project" value="TreeGrafter"/>
</dbReference>
<keyword evidence="8" id="KW-0408">Iron</keyword>
<dbReference type="Gene3D" id="3.30.1490.190">
    <property type="match status" value="1"/>
</dbReference>
<proteinExistence type="inferred from homology"/>
<evidence type="ECO:0000256" key="1">
    <source>
        <dbReference type="ARBA" id="ARBA00007957"/>
    </source>
</evidence>
<dbReference type="GO" id="GO:1900376">
    <property type="term" value="P:regulation of secondary metabolite biosynthetic process"/>
    <property type="evidence" value="ECO:0007669"/>
    <property type="project" value="TreeGrafter"/>
</dbReference>
<dbReference type="Proteomes" id="UP000646053">
    <property type="component" value="Unassembled WGS sequence"/>
</dbReference>
<keyword evidence="7" id="KW-0479">Metal-binding</keyword>
<dbReference type="Pfam" id="PF01475">
    <property type="entry name" value="FUR"/>
    <property type="match status" value="1"/>
</dbReference>
<evidence type="ECO:0000256" key="2">
    <source>
        <dbReference type="ARBA" id="ARBA00022491"/>
    </source>
</evidence>
<comment type="similarity">
    <text evidence="1">Belongs to the Fur family.</text>
</comment>
<keyword evidence="5" id="KW-0238">DNA-binding</keyword>
<dbReference type="GO" id="GO:0008270">
    <property type="term" value="F:zinc ion binding"/>
    <property type="evidence" value="ECO:0007669"/>
    <property type="project" value="TreeGrafter"/>
</dbReference>
<accession>A0A8J7Z8F6</accession>
<evidence type="ECO:0000313" key="10">
    <source>
        <dbReference type="Proteomes" id="UP000646053"/>
    </source>
</evidence>
<reference evidence="9" key="1">
    <citation type="submission" date="2019-12" db="EMBL/GenBank/DDBJ databases">
        <title>High-Quality draft genome sequences of three cyanobacteria isolated from the limestone walls of the Old Cathedral of Coimbra.</title>
        <authorList>
            <person name="Tiago I."/>
            <person name="Soares F."/>
            <person name="Portugal A."/>
        </authorList>
    </citation>
    <scope>NUCLEOTIDE SEQUENCE</scope>
    <source>
        <strain evidence="9">A</strain>
    </source>
</reference>
<evidence type="ECO:0000256" key="4">
    <source>
        <dbReference type="ARBA" id="ARBA00023015"/>
    </source>
</evidence>
<comment type="cofactor">
    <cofactor evidence="7">
        <name>Zn(2+)</name>
        <dbReference type="ChEBI" id="CHEBI:29105"/>
    </cofactor>
    <text evidence="7">Binds 1 zinc ion per subunit.</text>
</comment>
<protein>
    <submittedName>
        <fullName evidence="9">Transcriptional repressor</fullName>
    </submittedName>
</protein>
<dbReference type="GO" id="GO:0003700">
    <property type="term" value="F:DNA-binding transcription factor activity"/>
    <property type="evidence" value="ECO:0007669"/>
    <property type="project" value="InterPro"/>
</dbReference>
<evidence type="ECO:0000256" key="8">
    <source>
        <dbReference type="PIRSR" id="PIRSR602481-2"/>
    </source>
</evidence>
<dbReference type="PANTHER" id="PTHR33202:SF7">
    <property type="entry name" value="FERRIC UPTAKE REGULATION PROTEIN"/>
    <property type="match status" value="1"/>
</dbReference>
<evidence type="ECO:0000256" key="3">
    <source>
        <dbReference type="ARBA" id="ARBA00022833"/>
    </source>
</evidence>
<dbReference type="InterPro" id="IPR043135">
    <property type="entry name" value="Fur_C"/>
</dbReference>
<keyword evidence="4" id="KW-0805">Transcription regulation</keyword>
<sequence>MLDDSCHLPLSTIRLTTKQKAVLTQLERLQEAVSAQQLYTELRQHGESLGLATVYRALELLKLRGLVQSRTTTDGEALYSPIQQDQHYLTCLQCGSSVPLGFCPLQEMENQLRRSQAFTIYYHTLEFFGVCKPCGQKVEKV</sequence>
<organism evidence="9 10">
    <name type="scientific">Myxacorys almedinensis A</name>
    <dbReference type="NCBI Taxonomy" id="2690445"/>
    <lineage>
        <taxon>Bacteria</taxon>
        <taxon>Bacillati</taxon>
        <taxon>Cyanobacteriota</taxon>
        <taxon>Cyanophyceae</taxon>
        <taxon>Leptolyngbyales</taxon>
        <taxon>Leptolyngbyaceae</taxon>
        <taxon>Myxacorys</taxon>
        <taxon>Myxacorys almedinensis</taxon>
    </lineage>
</organism>
<feature type="binding site" evidence="7">
    <location>
        <position position="134"/>
    </location>
    <ligand>
        <name>Zn(2+)</name>
        <dbReference type="ChEBI" id="CHEBI:29105"/>
    </ligand>
</feature>
<dbReference type="InterPro" id="IPR002481">
    <property type="entry name" value="FUR"/>
</dbReference>
<dbReference type="Gene3D" id="1.10.10.10">
    <property type="entry name" value="Winged helix-like DNA-binding domain superfamily/Winged helix DNA-binding domain"/>
    <property type="match status" value="1"/>
</dbReference>
<gene>
    <name evidence="9" type="ORF">GS601_21560</name>
</gene>
<evidence type="ECO:0000313" key="9">
    <source>
        <dbReference type="EMBL" id="NDJ19841.1"/>
    </source>
</evidence>
<feature type="binding site" evidence="7">
    <location>
        <position position="94"/>
    </location>
    <ligand>
        <name>Zn(2+)</name>
        <dbReference type="ChEBI" id="CHEBI:29105"/>
    </ligand>
</feature>
<dbReference type="CDD" id="cd07153">
    <property type="entry name" value="Fur_like"/>
    <property type="match status" value="1"/>
</dbReference>
<feature type="binding site" evidence="8">
    <location>
        <position position="123"/>
    </location>
    <ligand>
        <name>Fe cation</name>
        <dbReference type="ChEBI" id="CHEBI:24875"/>
    </ligand>
</feature>
<dbReference type="AlphaFoldDB" id="A0A8J7Z8F6"/>
<dbReference type="SUPFAM" id="SSF46785">
    <property type="entry name" value="Winged helix' DNA-binding domain"/>
    <property type="match status" value="1"/>
</dbReference>
<name>A0A8J7Z8F6_9CYAN</name>
<dbReference type="InterPro" id="IPR036390">
    <property type="entry name" value="WH_DNA-bd_sf"/>
</dbReference>
<dbReference type="GO" id="GO:0045892">
    <property type="term" value="P:negative regulation of DNA-templated transcription"/>
    <property type="evidence" value="ECO:0007669"/>
    <property type="project" value="TreeGrafter"/>
</dbReference>
<comment type="caution">
    <text evidence="9">The sequence shown here is derived from an EMBL/GenBank/DDBJ whole genome shotgun (WGS) entry which is preliminary data.</text>
</comment>
<evidence type="ECO:0000256" key="5">
    <source>
        <dbReference type="ARBA" id="ARBA00023125"/>
    </source>
</evidence>
<evidence type="ECO:0000256" key="7">
    <source>
        <dbReference type="PIRSR" id="PIRSR602481-1"/>
    </source>
</evidence>
<evidence type="ECO:0000256" key="6">
    <source>
        <dbReference type="ARBA" id="ARBA00023163"/>
    </source>
</evidence>
<comment type="cofactor">
    <cofactor evidence="8">
        <name>Mn(2+)</name>
        <dbReference type="ChEBI" id="CHEBI:29035"/>
    </cofactor>
    <cofactor evidence="8">
        <name>Fe(2+)</name>
        <dbReference type="ChEBI" id="CHEBI:29033"/>
    </cofactor>
    <text evidence="8">Binds 1 Mn(2+) or Fe(2+) ion per subunit.</text>
</comment>
<dbReference type="PANTHER" id="PTHR33202">
    <property type="entry name" value="ZINC UPTAKE REGULATION PROTEIN"/>
    <property type="match status" value="1"/>
</dbReference>
<keyword evidence="6" id="KW-0804">Transcription</keyword>
<keyword evidence="10" id="KW-1185">Reference proteome</keyword>
<keyword evidence="3 7" id="KW-0862">Zinc</keyword>
<keyword evidence="2" id="KW-0678">Repressor</keyword>